<dbReference type="AlphaFoldDB" id="A0A2P6R1Z4"/>
<dbReference type="Gramene" id="PRQ40460">
    <property type="protein sequence ID" value="PRQ40460"/>
    <property type="gene ID" value="RchiOBHm_Chr4g0436261"/>
</dbReference>
<organism evidence="1 2">
    <name type="scientific">Rosa chinensis</name>
    <name type="common">China rose</name>
    <dbReference type="NCBI Taxonomy" id="74649"/>
    <lineage>
        <taxon>Eukaryota</taxon>
        <taxon>Viridiplantae</taxon>
        <taxon>Streptophyta</taxon>
        <taxon>Embryophyta</taxon>
        <taxon>Tracheophyta</taxon>
        <taxon>Spermatophyta</taxon>
        <taxon>Magnoliopsida</taxon>
        <taxon>eudicotyledons</taxon>
        <taxon>Gunneridae</taxon>
        <taxon>Pentapetalae</taxon>
        <taxon>rosids</taxon>
        <taxon>fabids</taxon>
        <taxon>Rosales</taxon>
        <taxon>Rosaceae</taxon>
        <taxon>Rosoideae</taxon>
        <taxon>Rosoideae incertae sedis</taxon>
        <taxon>Rosa</taxon>
    </lineage>
</organism>
<dbReference type="Proteomes" id="UP000238479">
    <property type="component" value="Chromosome 4"/>
</dbReference>
<accession>A0A2P6R1Z4</accession>
<protein>
    <recommendedName>
        <fullName evidence="3">RNA-directed DNA polymerase</fullName>
    </recommendedName>
</protein>
<evidence type="ECO:0000313" key="1">
    <source>
        <dbReference type="EMBL" id="PRQ40460.1"/>
    </source>
</evidence>
<proteinExistence type="predicted"/>
<keyword evidence="2" id="KW-1185">Reference proteome</keyword>
<dbReference type="EMBL" id="PDCK01000042">
    <property type="protein sequence ID" value="PRQ40460.1"/>
    <property type="molecule type" value="Genomic_DNA"/>
</dbReference>
<dbReference type="OMA" id="FVHSSNQ"/>
<sequence length="62" mass="7024">MKHVEVDVHFTRDKVRDGSIRLQFVCSQEQLADLFTKGLCSPQHHYLCSSLKFGPPHQAAEG</sequence>
<comment type="caution">
    <text evidence="1">The sequence shown here is derived from an EMBL/GenBank/DDBJ whole genome shotgun (WGS) entry which is preliminary data.</text>
</comment>
<evidence type="ECO:0000313" key="2">
    <source>
        <dbReference type="Proteomes" id="UP000238479"/>
    </source>
</evidence>
<evidence type="ECO:0008006" key="3">
    <source>
        <dbReference type="Google" id="ProtNLM"/>
    </source>
</evidence>
<gene>
    <name evidence="1" type="ORF">RchiOBHm_Chr4g0436261</name>
</gene>
<reference evidence="1 2" key="1">
    <citation type="journal article" date="2018" name="Nat. Genet.">
        <title>The Rosa genome provides new insights in the design of modern roses.</title>
        <authorList>
            <person name="Bendahmane M."/>
        </authorList>
    </citation>
    <scope>NUCLEOTIDE SEQUENCE [LARGE SCALE GENOMIC DNA]</scope>
    <source>
        <strain evidence="2">cv. Old Blush</strain>
    </source>
</reference>
<name>A0A2P6R1Z4_ROSCH</name>